<dbReference type="PANTHER" id="PTHR21008:SF1">
    <property type="entry name" value="25S RRNA (ADENINE(2142)-N(1))-METHYLTRANSFERASE"/>
    <property type="match status" value="1"/>
</dbReference>
<dbReference type="AlphaFoldDB" id="A0A9P6UD01"/>
<feature type="binding site" evidence="4">
    <location>
        <position position="254"/>
    </location>
    <ligand>
        <name>S-adenosyl-L-methionine</name>
        <dbReference type="ChEBI" id="CHEBI:59789"/>
    </ligand>
</feature>
<comment type="similarity">
    <text evidence="4">Belongs to the BMT2 family.</text>
</comment>
<sequence length="441" mass="48163">MGRVKPKRKAPVTATTPGIIKSGPGSNRNPKELVQKLASAIASQPSKQAGKGSAALSILSTLAQDGNGSGAGTSATAAETTSVTSSLLMVKGSSMASRKKTSLATAQLIRQYHTLNKELSKCLARVDKRMAQSSEEKGRTGRGGQRGDQKMHEQQPLNLTGKIAEEHEADLARIIEIRQQMDDLGGLDMYQKASTLGQSKQRGGDSSRWLVPVLQRIYFPEPTKTTSTASSSSTTSSPPSKNKLDPPLRLLDVGALSPFNYEKQSNWIKVTPIDLNPQHPQIQKMDFLEMPVPTQDQDRYDVVCLSLVVNFVGDPAQRGEILRQATRCLVPRRGILYLVLPLPCIDNSRYMDHELLVAMMRHLGCSTLLDHHFAKKLAYYAFRFDGESPPLPPSSSSSSSSSGQGSTTHSLRKSTTGPVPRFPKKLRRDKPNCNNFCIILQ</sequence>
<gene>
    <name evidence="6" type="ORF">DFQ27_001720</name>
</gene>
<proteinExistence type="inferred from homology"/>
<feature type="binding site" evidence="4">
    <location>
        <position position="274"/>
    </location>
    <ligand>
        <name>S-adenosyl-L-methionine</name>
        <dbReference type="ChEBI" id="CHEBI:59789"/>
    </ligand>
</feature>
<keyword evidence="4" id="KW-0539">Nucleus</keyword>
<dbReference type="GO" id="GO:0005730">
    <property type="term" value="C:nucleolus"/>
    <property type="evidence" value="ECO:0007669"/>
    <property type="project" value="UniProtKB-SubCell"/>
</dbReference>
<keyword evidence="3 4" id="KW-0949">S-adenosyl-L-methionine</keyword>
<accession>A0A9P6UD01</accession>
<dbReference type="InterPro" id="IPR021867">
    <property type="entry name" value="Bmt2/SAMTOR"/>
</dbReference>
<dbReference type="EMBL" id="JAAAJB010000016">
    <property type="protein sequence ID" value="KAG0269876.1"/>
    <property type="molecule type" value="Genomic_DNA"/>
</dbReference>
<dbReference type="HAMAP" id="MF_03044">
    <property type="entry name" value="BMT2"/>
    <property type="match status" value="1"/>
</dbReference>
<comment type="function">
    <text evidence="4">S-adenosyl-L-methionine-dependent methyltransferase that specifically methylates the N(1) position of an adenine present in helix 65 in 25S rRNA.</text>
</comment>
<feature type="compositionally biased region" description="Basic and acidic residues" evidence="5">
    <location>
        <begin position="128"/>
        <end position="153"/>
    </location>
</feature>
<evidence type="ECO:0000256" key="1">
    <source>
        <dbReference type="ARBA" id="ARBA00022603"/>
    </source>
</evidence>
<feature type="region of interest" description="Disordered" evidence="5">
    <location>
        <begin position="1"/>
        <end position="30"/>
    </location>
</feature>
<keyword evidence="2 4" id="KW-0808">Transferase</keyword>
<evidence type="ECO:0000313" key="6">
    <source>
        <dbReference type="EMBL" id="KAG0269876.1"/>
    </source>
</evidence>
<evidence type="ECO:0000256" key="4">
    <source>
        <dbReference type="HAMAP-Rule" id="MF_03044"/>
    </source>
</evidence>
<dbReference type="SUPFAM" id="SSF53335">
    <property type="entry name" value="S-adenosyl-L-methionine-dependent methyltransferases"/>
    <property type="match status" value="1"/>
</dbReference>
<dbReference type="OrthoDB" id="5954793at2759"/>
<reference evidence="6" key="1">
    <citation type="journal article" date="2020" name="Fungal Divers.">
        <title>Resolving the Mortierellaceae phylogeny through synthesis of multi-gene phylogenetics and phylogenomics.</title>
        <authorList>
            <person name="Vandepol N."/>
            <person name="Liber J."/>
            <person name="Desiro A."/>
            <person name="Na H."/>
            <person name="Kennedy M."/>
            <person name="Barry K."/>
            <person name="Grigoriev I.V."/>
            <person name="Miller A.N."/>
            <person name="O'Donnell K."/>
            <person name="Stajich J.E."/>
            <person name="Bonito G."/>
        </authorList>
    </citation>
    <scope>NUCLEOTIDE SEQUENCE</scope>
    <source>
        <strain evidence="6">BC1065</strain>
    </source>
</reference>
<organism evidence="6 7">
    <name type="scientific">Actinomortierella ambigua</name>
    <dbReference type="NCBI Taxonomy" id="1343610"/>
    <lineage>
        <taxon>Eukaryota</taxon>
        <taxon>Fungi</taxon>
        <taxon>Fungi incertae sedis</taxon>
        <taxon>Mucoromycota</taxon>
        <taxon>Mortierellomycotina</taxon>
        <taxon>Mortierellomycetes</taxon>
        <taxon>Mortierellales</taxon>
        <taxon>Mortierellaceae</taxon>
        <taxon>Actinomortierella</taxon>
    </lineage>
</organism>
<evidence type="ECO:0000256" key="5">
    <source>
        <dbReference type="SAM" id="MobiDB-lite"/>
    </source>
</evidence>
<keyword evidence="1 4" id="KW-0489">Methyltransferase</keyword>
<feature type="compositionally biased region" description="Low complexity" evidence="5">
    <location>
        <begin position="222"/>
        <end position="241"/>
    </location>
</feature>
<comment type="caution">
    <text evidence="6">The sequence shown here is derived from an EMBL/GenBank/DDBJ whole genome shotgun (WGS) entry which is preliminary data.</text>
</comment>
<evidence type="ECO:0000256" key="3">
    <source>
        <dbReference type="ARBA" id="ARBA00022691"/>
    </source>
</evidence>
<dbReference type="GO" id="GO:0016433">
    <property type="term" value="F:rRNA (adenine) methyltransferase activity"/>
    <property type="evidence" value="ECO:0007669"/>
    <property type="project" value="UniProtKB-UniRule"/>
</dbReference>
<dbReference type="Proteomes" id="UP000807716">
    <property type="component" value="Unassembled WGS sequence"/>
</dbReference>
<dbReference type="EC" id="2.1.1.-" evidence="4"/>
<keyword evidence="7" id="KW-1185">Reference proteome</keyword>
<protein>
    <recommendedName>
        <fullName evidence="4">25S rRNA adenine-N(1) methyltransferase</fullName>
        <ecNumber evidence="4">2.1.1.-</ecNumber>
    </recommendedName>
</protein>
<dbReference type="PANTHER" id="PTHR21008">
    <property type="entry name" value="S-ADENOSYLMETHIONINE SENSOR UPSTREAM OF MTORC1-RELATED"/>
    <property type="match status" value="1"/>
</dbReference>
<feature type="compositionally biased region" description="Polar residues" evidence="5">
    <location>
        <begin position="403"/>
        <end position="417"/>
    </location>
</feature>
<feature type="region of interest" description="Disordered" evidence="5">
    <location>
        <begin position="128"/>
        <end position="154"/>
    </location>
</feature>
<comment type="subcellular location">
    <subcellularLocation>
        <location evidence="4">Nucleus</location>
        <location evidence="4">Nucleolus</location>
    </subcellularLocation>
</comment>
<evidence type="ECO:0000256" key="2">
    <source>
        <dbReference type="ARBA" id="ARBA00022679"/>
    </source>
</evidence>
<name>A0A9P6UD01_9FUNG</name>
<feature type="compositionally biased region" description="Basic residues" evidence="5">
    <location>
        <begin position="1"/>
        <end position="10"/>
    </location>
</feature>
<feature type="region of interest" description="Disordered" evidence="5">
    <location>
        <begin position="221"/>
        <end position="247"/>
    </location>
</feature>
<dbReference type="Gene3D" id="3.40.50.150">
    <property type="entry name" value="Vaccinia Virus protein VP39"/>
    <property type="match status" value="1"/>
</dbReference>
<feature type="region of interest" description="Disordered" evidence="5">
    <location>
        <begin position="391"/>
        <end position="427"/>
    </location>
</feature>
<dbReference type="Pfam" id="PF11968">
    <property type="entry name" value="Bmt2"/>
    <property type="match status" value="1"/>
</dbReference>
<evidence type="ECO:0000313" key="7">
    <source>
        <dbReference type="Proteomes" id="UP000807716"/>
    </source>
</evidence>
<dbReference type="InterPro" id="IPR029063">
    <property type="entry name" value="SAM-dependent_MTases_sf"/>
</dbReference>